<evidence type="ECO:0000256" key="6">
    <source>
        <dbReference type="ARBA" id="ARBA00023453"/>
    </source>
</evidence>
<gene>
    <name evidence="7" type="ORF">N7452_002718</name>
</gene>
<dbReference type="AlphaFoldDB" id="A0A9W9QTP3"/>
<dbReference type="PANTHER" id="PTHR43836">
    <property type="entry name" value="CATECHOL O-METHYLTRANSFERASE 1-RELATED"/>
    <property type="match status" value="1"/>
</dbReference>
<evidence type="ECO:0000256" key="5">
    <source>
        <dbReference type="ARBA" id="ARBA00022939"/>
    </source>
</evidence>
<dbReference type="PROSITE" id="PS51682">
    <property type="entry name" value="SAM_OMT_I"/>
    <property type="match status" value="1"/>
</dbReference>
<dbReference type="GO" id="GO:0006584">
    <property type="term" value="P:catecholamine metabolic process"/>
    <property type="evidence" value="ECO:0007669"/>
    <property type="project" value="UniProtKB-KW"/>
</dbReference>
<dbReference type="InterPro" id="IPR029063">
    <property type="entry name" value="SAM-dependent_MTases_sf"/>
</dbReference>
<evidence type="ECO:0000256" key="3">
    <source>
        <dbReference type="ARBA" id="ARBA00022679"/>
    </source>
</evidence>
<dbReference type="EC" id="2.1.1.6" evidence="1"/>
<dbReference type="InterPro" id="IPR002935">
    <property type="entry name" value="SAM_O-MeTrfase"/>
</dbReference>
<dbReference type="SUPFAM" id="SSF53335">
    <property type="entry name" value="S-adenosyl-L-methionine-dependent methyltransferases"/>
    <property type="match status" value="1"/>
</dbReference>
<evidence type="ECO:0000256" key="2">
    <source>
        <dbReference type="ARBA" id="ARBA00022603"/>
    </source>
</evidence>
<evidence type="ECO:0000313" key="8">
    <source>
        <dbReference type="Proteomes" id="UP001147695"/>
    </source>
</evidence>
<dbReference type="EMBL" id="JAPZBQ010000002">
    <property type="protein sequence ID" value="KAJ5344714.1"/>
    <property type="molecule type" value="Genomic_DNA"/>
</dbReference>
<comment type="similarity">
    <text evidence="6">Belongs to the class I-like SAM-binding methyltransferase superfamily. Cation-dependent O-methyltransferase family.</text>
</comment>
<dbReference type="GO" id="GO:0008171">
    <property type="term" value="F:O-methyltransferase activity"/>
    <property type="evidence" value="ECO:0007669"/>
    <property type="project" value="InterPro"/>
</dbReference>
<name>A0A9W9QTP3_PENBR</name>
<organism evidence="7 8">
    <name type="scientific">Penicillium brevicompactum</name>
    <dbReference type="NCBI Taxonomy" id="5074"/>
    <lineage>
        <taxon>Eukaryota</taxon>
        <taxon>Fungi</taxon>
        <taxon>Dikarya</taxon>
        <taxon>Ascomycota</taxon>
        <taxon>Pezizomycotina</taxon>
        <taxon>Eurotiomycetes</taxon>
        <taxon>Eurotiomycetidae</taxon>
        <taxon>Eurotiales</taxon>
        <taxon>Aspergillaceae</taxon>
        <taxon>Penicillium</taxon>
    </lineage>
</organism>
<dbReference type="Proteomes" id="UP001147695">
    <property type="component" value="Unassembled WGS sequence"/>
</dbReference>
<keyword evidence="2 7" id="KW-0489">Methyltransferase</keyword>
<dbReference type="PANTHER" id="PTHR43836:SF2">
    <property type="entry name" value="CATECHOL O-METHYLTRANSFERASE 1-RELATED"/>
    <property type="match status" value="1"/>
</dbReference>
<evidence type="ECO:0000313" key="7">
    <source>
        <dbReference type="EMBL" id="KAJ5344714.1"/>
    </source>
</evidence>
<comment type="caution">
    <text evidence="7">The sequence shown here is derived from an EMBL/GenBank/DDBJ whole genome shotgun (WGS) entry which is preliminary data.</text>
</comment>
<keyword evidence="3" id="KW-0808">Transferase</keyword>
<reference evidence="7" key="1">
    <citation type="submission" date="2022-12" db="EMBL/GenBank/DDBJ databases">
        <authorList>
            <person name="Petersen C."/>
        </authorList>
    </citation>
    <scope>NUCLEOTIDE SEQUENCE</scope>
    <source>
        <strain evidence="7">IBT 35673</strain>
    </source>
</reference>
<accession>A0A9W9QTP3</accession>
<proteinExistence type="inferred from homology"/>
<evidence type="ECO:0000256" key="4">
    <source>
        <dbReference type="ARBA" id="ARBA00022691"/>
    </source>
</evidence>
<keyword evidence="4" id="KW-0949">S-adenosyl-L-methionine</keyword>
<sequence length="241" mass="26509">MTPKTMSDIFAERAVELRKFIFDQPASKFANNPWALATSIQDFANQVGHMMIFQGPKVDVAREQILALQPAPRTIVEFGTFVGKSALVWGAILRDIYGDAPPEDVKVYTFDPDAQMVALTREFVKLAGVEDIVVVLQGAGSDSLQKLNAEGKVTSIDVAFFDHWEKFYLSDLQLIERLKLWHVGSLAIADNTDFPGAPDYLEYIRASVSKVSGVKYASETFDTAGKKGPSVVEVSTVVSVE</sequence>
<dbReference type="GO" id="GO:0032259">
    <property type="term" value="P:methylation"/>
    <property type="evidence" value="ECO:0007669"/>
    <property type="project" value="UniProtKB-KW"/>
</dbReference>
<dbReference type="Gene3D" id="3.40.50.150">
    <property type="entry name" value="Vaccinia Virus protein VP39"/>
    <property type="match status" value="1"/>
</dbReference>
<reference evidence="7" key="2">
    <citation type="journal article" date="2023" name="IMA Fungus">
        <title>Comparative genomic study of the Penicillium genus elucidates a diverse pangenome and 15 lateral gene transfer events.</title>
        <authorList>
            <person name="Petersen C."/>
            <person name="Sorensen T."/>
            <person name="Nielsen M.R."/>
            <person name="Sondergaard T.E."/>
            <person name="Sorensen J.L."/>
            <person name="Fitzpatrick D.A."/>
            <person name="Frisvad J.C."/>
            <person name="Nielsen K.L."/>
        </authorList>
    </citation>
    <scope>NUCLEOTIDE SEQUENCE</scope>
    <source>
        <strain evidence="7">IBT 35673</strain>
    </source>
</reference>
<keyword evidence="5" id="KW-0128">Catecholamine metabolism</keyword>
<dbReference type="Pfam" id="PF01596">
    <property type="entry name" value="Methyltransf_3"/>
    <property type="match status" value="1"/>
</dbReference>
<protein>
    <recommendedName>
        <fullName evidence="1">catechol O-methyltransferase</fullName>
        <ecNumber evidence="1">2.1.1.6</ecNumber>
    </recommendedName>
</protein>
<evidence type="ECO:0000256" key="1">
    <source>
        <dbReference type="ARBA" id="ARBA00012880"/>
    </source>
</evidence>